<sequence length="138" mass="14822">MLKGLGSNSNKAAKLVTVLQENLHAHSNPETYLQKVCSALKEKGQKQIVDIVNELEHTLSISTMQSIDSSSASVPTNKPEDTPASNRIQGRLEKWLKEGKVQLKVTRINMHGAPGAGAEASSEGPPSKKSKEQHTAGL</sequence>
<accession>A0A1X7T4A7</accession>
<evidence type="ECO:0000256" key="1">
    <source>
        <dbReference type="SAM" id="MobiDB-lite"/>
    </source>
</evidence>
<reference evidence="2" key="1">
    <citation type="submission" date="2017-05" db="UniProtKB">
        <authorList>
            <consortium name="EnsemblMetazoa"/>
        </authorList>
    </citation>
    <scope>IDENTIFICATION</scope>
</reference>
<feature type="compositionally biased region" description="Basic and acidic residues" evidence="1">
    <location>
        <begin position="129"/>
        <end position="138"/>
    </location>
</feature>
<dbReference type="OrthoDB" id="6078042at2759"/>
<dbReference type="InParanoid" id="A0A1X7T4A7"/>
<dbReference type="AlphaFoldDB" id="A0A1X7T4A7"/>
<feature type="compositionally biased region" description="Low complexity" evidence="1">
    <location>
        <begin position="112"/>
        <end position="127"/>
    </location>
</feature>
<feature type="region of interest" description="Disordered" evidence="1">
    <location>
        <begin position="65"/>
        <end position="88"/>
    </location>
</feature>
<dbReference type="EnsemblMetazoa" id="Aqu2.1.09319_001">
    <property type="protein sequence ID" value="Aqu2.1.09319_001"/>
    <property type="gene ID" value="Aqu2.1.09319"/>
</dbReference>
<evidence type="ECO:0000313" key="2">
    <source>
        <dbReference type="EnsemblMetazoa" id="Aqu2.1.09319_001"/>
    </source>
</evidence>
<organism evidence="2">
    <name type="scientific">Amphimedon queenslandica</name>
    <name type="common">Sponge</name>
    <dbReference type="NCBI Taxonomy" id="400682"/>
    <lineage>
        <taxon>Eukaryota</taxon>
        <taxon>Metazoa</taxon>
        <taxon>Porifera</taxon>
        <taxon>Demospongiae</taxon>
        <taxon>Heteroscleromorpha</taxon>
        <taxon>Haplosclerida</taxon>
        <taxon>Niphatidae</taxon>
        <taxon>Amphimedon</taxon>
    </lineage>
</organism>
<name>A0A1X7T4A7_AMPQE</name>
<proteinExistence type="predicted"/>
<feature type="region of interest" description="Disordered" evidence="1">
    <location>
        <begin position="107"/>
        <end position="138"/>
    </location>
</feature>
<protein>
    <submittedName>
        <fullName evidence="2">Uncharacterized protein</fullName>
    </submittedName>
</protein>